<reference evidence="2" key="1">
    <citation type="submission" date="2022-11" db="UniProtKB">
        <authorList>
            <consortium name="WormBaseParasite"/>
        </authorList>
    </citation>
    <scope>IDENTIFICATION</scope>
</reference>
<name>A0AC34GZA4_9BILA</name>
<organism evidence="1 2">
    <name type="scientific">Panagrolaimus sp. ES5</name>
    <dbReference type="NCBI Taxonomy" id="591445"/>
    <lineage>
        <taxon>Eukaryota</taxon>
        <taxon>Metazoa</taxon>
        <taxon>Ecdysozoa</taxon>
        <taxon>Nematoda</taxon>
        <taxon>Chromadorea</taxon>
        <taxon>Rhabditida</taxon>
        <taxon>Tylenchina</taxon>
        <taxon>Panagrolaimomorpha</taxon>
        <taxon>Panagrolaimoidea</taxon>
        <taxon>Panagrolaimidae</taxon>
        <taxon>Panagrolaimus</taxon>
    </lineage>
</organism>
<accession>A0AC34GZA4</accession>
<dbReference type="WBParaSite" id="ES5_v2.g9809.t1">
    <property type="protein sequence ID" value="ES5_v2.g9809.t1"/>
    <property type="gene ID" value="ES5_v2.g9809"/>
</dbReference>
<evidence type="ECO:0000313" key="2">
    <source>
        <dbReference type="WBParaSite" id="ES5_v2.g9809.t1"/>
    </source>
</evidence>
<evidence type="ECO:0000313" key="1">
    <source>
        <dbReference type="Proteomes" id="UP000887579"/>
    </source>
</evidence>
<protein>
    <submittedName>
        <fullName evidence="2">TRPM SLOG domain-containing protein</fullName>
    </submittedName>
</protein>
<dbReference type="Proteomes" id="UP000887579">
    <property type="component" value="Unplaced"/>
</dbReference>
<sequence length="961" mass="108564">MDTLEEPNSRYRSSSVSTFLYAPRNSLSHFGITTTTTAIGGNNYASIPRSENETFQRLSRKYQKYQKIPRRPSDRPEVLAKVLSEKLTSSWIEKVFQKRECVKFILDTTTERCGCGRLPSSHSNLALSRFTTSLPPSEPYSPDILEPDSPIFGITSTNPLSSSAGLSKKKWTIADHTRPYPTDSFGTIEFQGGPHPHKAHYVRLAFDSDPADIVYLMETVWNLPKPKLVITIHGGVTNFGVPDKLGKCFREGLLKAAQTTGAWIITSGIDSGVVRHVAQALDEAGISARMRSQILLIGIAPWGLVRRRDKLIGHNAHVTYEHPSYCSHNKHHPVLNDRHSYFLLVDNGTIGRYGADIILRKRFEDYIAQKVTLRVGNERTPIICLTVEGGLCTINSALQYLKGVPPIPVIVFEGTGRASDFIAYAEKHLNSKGNLEEPYRTHLLNNVRDKLSYNHTKAEEIVSLIIQCAQHRDLLTIYRSNDDENTDVDQVILRALLKGQNLSPVEQLSLTLAWNRVDMARSEVFSSEEGVPAQALTHVMMNALLLNRVDFFKLLIEQGVSMKKFLTISRLEQLYNAEHSSLSTLYHLIGDKTQKLDDESFTLPEIGVAIEKLMGNAYRCHYTTRAFKSRYDKFKKAKTPHQVSRISSFHLRLSKENRNKKKERNLSSCASEAIEDFKYPFNDLMLWAVLTQRHELAKCLWNHGEEAMAKALVAIRLYKCMSKEAADDYTEVEVSNQLREYAEDFRECSLDLLNHCYQQDDVMTMKMLTAELPNWGHHTCLSLAVIANNKRLLAHPCQSNIKVILAVLFPPTILLLDFKKPTYPTKSRNELPSTADSDDSEDIKLLNGSVFNISLNSIFRANAQLANRFLRRSTITAPPPELFIETIPDRNNRNSILSNEESDHLLSTPMSPDNPIIFMGEKKSVQILTPKINKDEEKDDVFFRNFSTASSRQGSMVSGSI</sequence>
<proteinExistence type="predicted"/>